<gene>
    <name evidence="2" type="ORF">BXZ70DRAFT_1008173</name>
</gene>
<accession>A0A8K0UPR7</accession>
<comment type="caution">
    <text evidence="2">The sequence shown here is derived from an EMBL/GenBank/DDBJ whole genome shotgun (WGS) entry which is preliminary data.</text>
</comment>
<evidence type="ECO:0000313" key="3">
    <source>
        <dbReference type="Proteomes" id="UP000813824"/>
    </source>
</evidence>
<dbReference type="AlphaFoldDB" id="A0A8K0UPR7"/>
<feature type="region of interest" description="Disordered" evidence="1">
    <location>
        <begin position="124"/>
        <end position="179"/>
    </location>
</feature>
<dbReference type="Proteomes" id="UP000813824">
    <property type="component" value="Unassembled WGS sequence"/>
</dbReference>
<name>A0A8K0UPR7_9AGAR</name>
<evidence type="ECO:0000256" key="1">
    <source>
        <dbReference type="SAM" id="MobiDB-lite"/>
    </source>
</evidence>
<organism evidence="2 3">
    <name type="scientific">Cristinia sonorae</name>
    <dbReference type="NCBI Taxonomy" id="1940300"/>
    <lineage>
        <taxon>Eukaryota</taxon>
        <taxon>Fungi</taxon>
        <taxon>Dikarya</taxon>
        <taxon>Basidiomycota</taxon>
        <taxon>Agaricomycotina</taxon>
        <taxon>Agaricomycetes</taxon>
        <taxon>Agaricomycetidae</taxon>
        <taxon>Agaricales</taxon>
        <taxon>Pleurotineae</taxon>
        <taxon>Stephanosporaceae</taxon>
        <taxon>Cristinia</taxon>
    </lineage>
</organism>
<reference evidence="2" key="1">
    <citation type="journal article" date="2021" name="New Phytol.">
        <title>Evolutionary innovations through gain and loss of genes in the ectomycorrhizal Boletales.</title>
        <authorList>
            <person name="Wu G."/>
            <person name="Miyauchi S."/>
            <person name="Morin E."/>
            <person name="Kuo A."/>
            <person name="Drula E."/>
            <person name="Varga T."/>
            <person name="Kohler A."/>
            <person name="Feng B."/>
            <person name="Cao Y."/>
            <person name="Lipzen A."/>
            <person name="Daum C."/>
            <person name="Hundley H."/>
            <person name="Pangilinan J."/>
            <person name="Johnson J."/>
            <person name="Barry K."/>
            <person name="LaButti K."/>
            <person name="Ng V."/>
            <person name="Ahrendt S."/>
            <person name="Min B."/>
            <person name="Choi I.G."/>
            <person name="Park H."/>
            <person name="Plett J.M."/>
            <person name="Magnuson J."/>
            <person name="Spatafora J.W."/>
            <person name="Nagy L.G."/>
            <person name="Henrissat B."/>
            <person name="Grigoriev I.V."/>
            <person name="Yang Z.L."/>
            <person name="Xu J."/>
            <person name="Martin F.M."/>
        </authorList>
    </citation>
    <scope>NUCLEOTIDE SEQUENCE</scope>
    <source>
        <strain evidence="2">KKN 215</strain>
    </source>
</reference>
<keyword evidence="3" id="KW-1185">Reference proteome</keyword>
<protein>
    <submittedName>
        <fullName evidence="2">Uncharacterized protein</fullName>
    </submittedName>
</protein>
<evidence type="ECO:0000313" key="2">
    <source>
        <dbReference type="EMBL" id="KAH8100686.1"/>
    </source>
</evidence>
<sequence>MSDYGSMSGAPNPNLLHRRTLHEDLSCISFLQCMRGGHSISRDTLQQLEDQYPHASPFPRDMVPGNKRAFFADDDPDEEARQWRRKLTQYKRLESAEDRRAFRYRLAAKIGTHEATVIHRLKEAEGGSGSLRTPAPTKSRAVTHPLRQQSLASASHRRQTPAFLPISPPTPKQMAPEPGEFPTFSEFLTRLGVPHLFPVFKGLGYKSAGDLDILRNCPQITQEVVLKAVREDPRVILRDWSVVHSAFNGGNIVLAPVSD</sequence>
<proteinExistence type="predicted"/>
<dbReference type="EMBL" id="JAEVFJ010000015">
    <property type="protein sequence ID" value="KAH8100686.1"/>
    <property type="molecule type" value="Genomic_DNA"/>
</dbReference>
<dbReference type="OrthoDB" id="10639030at2759"/>